<dbReference type="InterPro" id="IPR009492">
    <property type="entry name" value="TniQ"/>
</dbReference>
<feature type="domain" description="TniQ" evidence="1">
    <location>
        <begin position="4"/>
        <end position="143"/>
    </location>
</feature>
<dbReference type="Pfam" id="PF06527">
    <property type="entry name" value="TniQ"/>
    <property type="match status" value="1"/>
</dbReference>
<dbReference type="AlphaFoldDB" id="A0A4Q0XN09"/>
<proteinExistence type="predicted"/>
<sequence>MLPVKLIPHEHELISSWLIRLSFANGISLRRLSQLIFDNSSLIQKDIDKYLNKDTINKISQVTEIPKNHIYTLTLQYSISNIYYQQPITQSKWSWVIPTGGKYILKTHGLQFCPECLYDKGIMFSHFSRLSWNICCEKHKRLLHSKCPKCNHPYAPQLIEPNYELSLCIYCGFDLSTIEDSLCISSEAIELQQFLNQCFLTNKIPSSKYQILDKSIKEVFYTVRVIVQFLYRIRNKTSLLQNLKDELHIKFLTYNFQTEPKPLDTLSSQKRMVLMHNVSLLLKQPILNVEKCLLSQRITYRQLFGSNNSIPHSQTIKFLCKSLKIRTANQPTKQPTIIKPKSKEEVDTLMYHIEEYL</sequence>
<evidence type="ECO:0000313" key="3">
    <source>
        <dbReference type="Proteomes" id="UP000290657"/>
    </source>
</evidence>
<dbReference type="RefSeq" id="WP_128996907.1">
    <property type="nucleotide sequence ID" value="NZ_PDKN01000009.1"/>
</dbReference>
<evidence type="ECO:0000259" key="1">
    <source>
        <dbReference type="Pfam" id="PF06527"/>
    </source>
</evidence>
<comment type="caution">
    <text evidence="2">The sequence shown here is derived from an EMBL/GenBank/DDBJ whole genome shotgun (WGS) entry which is preliminary data.</text>
</comment>
<dbReference type="EMBL" id="PDKN01000009">
    <property type="protein sequence ID" value="RXJ54560.1"/>
    <property type="molecule type" value="Genomic_DNA"/>
</dbReference>
<evidence type="ECO:0000313" key="2">
    <source>
        <dbReference type="EMBL" id="RXJ54560.1"/>
    </source>
</evidence>
<accession>A0A4Q0XN09</accession>
<dbReference type="Proteomes" id="UP000290657">
    <property type="component" value="Unassembled WGS sequence"/>
</dbReference>
<name>A0A4Q0XN09_9BACT</name>
<reference evidence="2 3" key="1">
    <citation type="submission" date="2017-10" db="EMBL/GenBank/DDBJ databases">
        <title>Genomics of the genus Arcobacter.</title>
        <authorList>
            <person name="Perez-Cataluna A."/>
            <person name="Figueras M.J."/>
        </authorList>
    </citation>
    <scope>NUCLEOTIDE SEQUENCE [LARGE SCALE GENOMIC DNA]</scope>
    <source>
        <strain evidence="2 3">CECT 8987</strain>
    </source>
</reference>
<protein>
    <recommendedName>
        <fullName evidence="1">TniQ domain-containing protein</fullName>
    </recommendedName>
</protein>
<organism evidence="2 3">
    <name type="scientific">Candidatus Marinarcus aquaticus</name>
    <dbReference type="NCBI Taxonomy" id="2044504"/>
    <lineage>
        <taxon>Bacteria</taxon>
        <taxon>Pseudomonadati</taxon>
        <taxon>Campylobacterota</taxon>
        <taxon>Epsilonproteobacteria</taxon>
        <taxon>Campylobacterales</taxon>
        <taxon>Arcobacteraceae</taxon>
        <taxon>Candidatus Marinarcus</taxon>
    </lineage>
</organism>
<keyword evidence="3" id="KW-1185">Reference proteome</keyword>
<gene>
    <name evidence="2" type="ORF">CRV04_11020</name>
</gene>
<dbReference type="OrthoDB" id="6917259at2"/>